<dbReference type="InterPro" id="IPR034075">
    <property type="entry name" value="Glr3161-like_dom"/>
</dbReference>
<keyword evidence="3" id="KW-0720">Serine protease</keyword>
<dbReference type="Proteomes" id="UP001430306">
    <property type="component" value="Unassembled WGS sequence"/>
</dbReference>
<proteinExistence type="predicted"/>
<dbReference type="InterPro" id="IPR023828">
    <property type="entry name" value="Peptidase_S8_Ser-AS"/>
</dbReference>
<feature type="domain" description="Peptidase S8/S53" evidence="4">
    <location>
        <begin position="275"/>
        <end position="649"/>
    </location>
</feature>
<dbReference type="SUPFAM" id="SSF63446">
    <property type="entry name" value="Type I dockerin domain"/>
    <property type="match status" value="1"/>
</dbReference>
<accession>A0ABS8NFN4</accession>
<dbReference type="InterPro" id="IPR037221">
    <property type="entry name" value="H-type_lectin_dom_sf"/>
</dbReference>
<evidence type="ECO:0000256" key="2">
    <source>
        <dbReference type="ARBA" id="ARBA00022801"/>
    </source>
</evidence>
<dbReference type="RefSeq" id="WP_230273162.1">
    <property type="nucleotide sequence ID" value="NZ_JAJKFW010000020.1"/>
</dbReference>
<dbReference type="InterPro" id="IPR002105">
    <property type="entry name" value="Dockerin_1_rpt"/>
</dbReference>
<organism evidence="5 6">
    <name type="scientific">Rhodopirellula halodulae</name>
    <dbReference type="NCBI Taxonomy" id="2894198"/>
    <lineage>
        <taxon>Bacteria</taxon>
        <taxon>Pseudomonadati</taxon>
        <taxon>Planctomycetota</taxon>
        <taxon>Planctomycetia</taxon>
        <taxon>Pirellulales</taxon>
        <taxon>Pirellulaceae</taxon>
        <taxon>Rhodopirellula</taxon>
    </lineage>
</organism>
<protein>
    <submittedName>
        <fullName evidence="5">S8 family serine peptidase</fullName>
    </submittedName>
</protein>
<dbReference type="Pfam" id="PF00082">
    <property type="entry name" value="Peptidase_S8"/>
    <property type="match status" value="1"/>
</dbReference>
<dbReference type="Gene3D" id="1.10.1330.10">
    <property type="entry name" value="Dockerin domain"/>
    <property type="match status" value="1"/>
</dbReference>
<dbReference type="InterPro" id="IPR036439">
    <property type="entry name" value="Dockerin_dom_sf"/>
</dbReference>
<evidence type="ECO:0000313" key="5">
    <source>
        <dbReference type="EMBL" id="MCC9642357.1"/>
    </source>
</evidence>
<gene>
    <name evidence="5" type="ORF">LOC71_08725</name>
</gene>
<dbReference type="EMBL" id="JAJKFW010000020">
    <property type="protein sequence ID" value="MCC9642357.1"/>
    <property type="molecule type" value="Genomic_DNA"/>
</dbReference>
<dbReference type="CDD" id="cd05562">
    <property type="entry name" value="Peptidases_S53_like"/>
    <property type="match status" value="1"/>
</dbReference>
<evidence type="ECO:0000313" key="6">
    <source>
        <dbReference type="Proteomes" id="UP001430306"/>
    </source>
</evidence>
<sequence length="1617" mass="171105">MNIQRLVAEFSVGDGAKESSKSAAREGRLFRSGRHKRQKDSAVRRKRSLMCQQLERREMLAAEILPDIRSFADFPAFFAPVSQAAFTQQQSTSVDAKSSFGGFSGLWDIGDPTELISVEIRVDDSFAMQSAEEALIELEFEQTGSFGQNLEGYLQRGKMQEVAELPMVQMVRENAPAIFNAGTVPSQADPAMRSSVARNQFNVNGAGIKIGVISDSYNRTSGGGGASGGVASGNLPGVGNPNGFTTPVMVLQDAPTTGPNAGNVKDEGRAMLELIHDIAPGAQLMFHTAVNGPVQFTQAVQTLSNAGADIIVDDVTYAGMQIFQDGITAQAVAQATNSGIAFFSSAGNQGSEAYSVLYQTDGRTNTIPNFPPSAGKIYEPHDFDPGPGVDNFQRVVIGAGRSTTLTFQWDQPSASLGGPGASTDMDIILFDQNGTPVAGGVMNNVGQDPIEIVSLSNPFNSPVTLELGIFRNVSAGGPRPGIIHYHPLGSPTDFDIFEFATMSGTLFGHHQAPGVAAIAAVDYRQTPAFGVSPPGLQESTSEGGLPILFDTAGNRLPTPEVRTQPVVTAPDTINTSFFGAPVDVENDGLFNFQGTSAAAPNAAAVAALMMQSAGGRGSLTPAQIRAAMANTAIDITFPGNGFDFFTGFGLIDAVAAVNAVRVTNPPPPPPPPPPQSPTLIDREIGESGSLRVDQDWKTIVLQNTYVDPVVIASPPSFAGSDPVTVRVRNVTSDSFQVRLQEWDYDDGAHAQEVVSYLVVEKGSYVLPDGRVLHAGTESVNEDLKRIDFPDVFESSPVVFSQSQTTNGNAAIVTRQQDVGMSGFRVRVQEEEGADGSHNAERVGYVAIEAGSGVADGISYRVGRTGERVSQAFASINLGTGFNAPPAFIASMQTTTGADPAGLRFRNLDRDSVQVFVEEELSADLEVVHSNENVGFAAFEIGSLVGRPTFVIGESGTIRADQDWKMISLQNAYVDPVVIASPASFTGADPVTVRVRNVTSSSFQVRLQEWDYDDGDHALEAISYLVVEKGSYALPDGRVLHAGTESVNENLKRIDFPGIFESSPVVFSQSQTTNGNAAIVTRQQDVGKSGFRVRVQEEEGADGSHNAERVGYVAIEAGTGHAAGTSYRVGRTGERVTEAFASISLGGGFSDPPAFIAAMQTTTGADPAGLRFRNLDRDSVQVLVEEEQSADLEVVHSAENVGFAAFEIGSLLGQPVAVVGESGVTRVNQEWKTISLQNAYADPVVIASPASYAGPDPVTVRIRNVTSSSFQVRLQEWDYDDGAHSDELVSYLVVEKGSFTLPDGHVLHAGTESVSENLKQIDFPNVFESSPVVFSQSQTTNGNAAIVTRQQDIGKSSFRVRVQEEEAADGSHNAERVGYIAIEAGTGNAAGSAYRVGRTGERVTDAFASISLGGGFSDPPVFIAAMQTTTGADPAGLRFRNLDKDSVQVFVEEEQSADQEVSHSDENIGFAAFDVGSILSRTSMASSSFTQSSFGISETQQSNFAANPPHPFDANQDGVVSALDALIIINQLGLPKAAGTNSSDFINSSVSLDANRDGVVSARDALAVINYLSTQSPVKSEAIVAAAVDQAISSGVGSMLFDDETSLEDEVRLGGNLF</sequence>
<dbReference type="SUPFAM" id="SSF52743">
    <property type="entry name" value="Subtilisin-like"/>
    <property type="match status" value="1"/>
</dbReference>
<name>A0ABS8NFN4_9BACT</name>
<dbReference type="PANTHER" id="PTHR42884">
    <property type="entry name" value="PROPROTEIN CONVERTASE SUBTILISIN/KEXIN-RELATED"/>
    <property type="match status" value="1"/>
</dbReference>
<keyword evidence="1" id="KW-0645">Protease</keyword>
<dbReference type="Pfam" id="PF00404">
    <property type="entry name" value="Dockerin_1"/>
    <property type="match status" value="1"/>
</dbReference>
<dbReference type="Gene3D" id="3.40.50.200">
    <property type="entry name" value="Peptidase S8/S53 domain"/>
    <property type="match status" value="2"/>
</dbReference>
<keyword evidence="2" id="KW-0378">Hydrolase</keyword>
<evidence type="ECO:0000256" key="3">
    <source>
        <dbReference type="ARBA" id="ARBA00022825"/>
    </source>
</evidence>
<evidence type="ECO:0000259" key="4">
    <source>
        <dbReference type="Pfam" id="PF00082"/>
    </source>
</evidence>
<reference evidence="5" key="1">
    <citation type="submission" date="2021-11" db="EMBL/GenBank/DDBJ databases">
        <title>Genome sequence.</title>
        <authorList>
            <person name="Sun Q."/>
        </authorList>
    </citation>
    <scope>NUCLEOTIDE SEQUENCE</scope>
    <source>
        <strain evidence="5">JC740</strain>
    </source>
</reference>
<dbReference type="PROSITE" id="PS00138">
    <property type="entry name" value="SUBTILASE_SER"/>
    <property type="match status" value="1"/>
</dbReference>
<evidence type="ECO:0000256" key="1">
    <source>
        <dbReference type="ARBA" id="ARBA00022670"/>
    </source>
</evidence>
<comment type="caution">
    <text evidence="5">The sequence shown here is derived from an EMBL/GenBank/DDBJ whole genome shotgun (WGS) entry which is preliminary data.</text>
</comment>
<dbReference type="InterPro" id="IPR036852">
    <property type="entry name" value="Peptidase_S8/S53_dom_sf"/>
</dbReference>
<dbReference type="Gene3D" id="2.60.40.2080">
    <property type="match status" value="2"/>
</dbReference>
<keyword evidence="6" id="KW-1185">Reference proteome</keyword>
<dbReference type="PANTHER" id="PTHR42884:SF14">
    <property type="entry name" value="NEUROENDOCRINE CONVERTASE 1"/>
    <property type="match status" value="1"/>
</dbReference>
<dbReference type="InterPro" id="IPR000209">
    <property type="entry name" value="Peptidase_S8/S53_dom"/>
</dbReference>